<evidence type="ECO:0000256" key="1">
    <source>
        <dbReference type="SAM" id="MobiDB-lite"/>
    </source>
</evidence>
<reference evidence="2" key="1">
    <citation type="submission" date="2023-10" db="EMBL/GenBank/DDBJ databases">
        <authorList>
            <person name="Chen Y."/>
            <person name="Shah S."/>
            <person name="Dougan E. K."/>
            <person name="Thang M."/>
            <person name="Chan C."/>
        </authorList>
    </citation>
    <scope>NUCLEOTIDE SEQUENCE [LARGE SCALE GENOMIC DNA]</scope>
</reference>
<gene>
    <name evidence="2" type="ORF">PCOR1329_LOCUS31232</name>
</gene>
<feature type="compositionally biased region" description="Basic and acidic residues" evidence="1">
    <location>
        <begin position="140"/>
        <end position="162"/>
    </location>
</feature>
<sequence length="175" mass="19901">MKGAGFILLGRRPHSWPFQDGYTRPDGFDGRLSLAEELREKGNEKFKEENLDAAMMYALSALHCLDFSRGASMSHKDSHKQQTFGALVKIISNLSIVFLKRGDNYNAVRAADLGLDPRGSRHFADPWKKHGLAKICWDASDRGEDRRSRQEEKHEEAEHEQEQEGEDEEEKRGGS</sequence>
<dbReference type="Gene3D" id="1.25.40.10">
    <property type="entry name" value="Tetratricopeptide repeat domain"/>
    <property type="match status" value="1"/>
</dbReference>
<feature type="region of interest" description="Disordered" evidence="1">
    <location>
        <begin position="140"/>
        <end position="175"/>
    </location>
</feature>
<comment type="caution">
    <text evidence="2">The sequence shown here is derived from an EMBL/GenBank/DDBJ whole genome shotgun (WGS) entry which is preliminary data.</text>
</comment>
<evidence type="ECO:0000313" key="2">
    <source>
        <dbReference type="EMBL" id="CAK0833581.1"/>
    </source>
</evidence>
<accession>A0ABN9SNY6</accession>
<proteinExistence type="predicted"/>
<dbReference type="EMBL" id="CAUYUJ010012231">
    <property type="protein sequence ID" value="CAK0833581.1"/>
    <property type="molecule type" value="Genomic_DNA"/>
</dbReference>
<organism evidence="2 3">
    <name type="scientific">Prorocentrum cordatum</name>
    <dbReference type="NCBI Taxonomy" id="2364126"/>
    <lineage>
        <taxon>Eukaryota</taxon>
        <taxon>Sar</taxon>
        <taxon>Alveolata</taxon>
        <taxon>Dinophyceae</taxon>
        <taxon>Prorocentrales</taxon>
        <taxon>Prorocentraceae</taxon>
        <taxon>Prorocentrum</taxon>
    </lineage>
</organism>
<protein>
    <recommendedName>
        <fullName evidence="4">KIF-binding protein</fullName>
    </recommendedName>
</protein>
<dbReference type="InterPro" id="IPR011990">
    <property type="entry name" value="TPR-like_helical_dom_sf"/>
</dbReference>
<dbReference type="Proteomes" id="UP001189429">
    <property type="component" value="Unassembled WGS sequence"/>
</dbReference>
<evidence type="ECO:0000313" key="3">
    <source>
        <dbReference type="Proteomes" id="UP001189429"/>
    </source>
</evidence>
<evidence type="ECO:0008006" key="4">
    <source>
        <dbReference type="Google" id="ProtNLM"/>
    </source>
</evidence>
<name>A0ABN9SNY6_9DINO</name>
<keyword evidence="3" id="KW-1185">Reference proteome</keyword>